<dbReference type="PANTHER" id="PTHR11360">
    <property type="entry name" value="MONOCARBOXYLATE TRANSPORTER"/>
    <property type="match status" value="1"/>
</dbReference>
<dbReference type="PANTHER" id="PTHR11360:SF284">
    <property type="entry name" value="EG:103B4.3 PROTEIN-RELATED"/>
    <property type="match status" value="1"/>
</dbReference>
<dbReference type="RefSeq" id="WP_260046495.1">
    <property type="nucleotide sequence ID" value="NZ_JANZXA010000008.1"/>
</dbReference>
<keyword evidence="1 4" id="KW-0812">Transmembrane</keyword>
<evidence type="ECO:0000256" key="1">
    <source>
        <dbReference type="ARBA" id="ARBA00022692"/>
    </source>
</evidence>
<dbReference type="Pfam" id="PF07690">
    <property type="entry name" value="MFS_1"/>
    <property type="match status" value="1"/>
</dbReference>
<evidence type="ECO:0000256" key="3">
    <source>
        <dbReference type="ARBA" id="ARBA00023136"/>
    </source>
</evidence>
<evidence type="ECO:0000259" key="5">
    <source>
        <dbReference type="PROSITE" id="PS50850"/>
    </source>
</evidence>
<evidence type="ECO:0000313" key="6">
    <source>
        <dbReference type="EMBL" id="MCT2400448.1"/>
    </source>
</evidence>
<dbReference type="EMBL" id="JANZXA010000008">
    <property type="protein sequence ID" value="MCT2400448.1"/>
    <property type="molecule type" value="Genomic_DNA"/>
</dbReference>
<dbReference type="InterPro" id="IPR050327">
    <property type="entry name" value="Proton-linked_MCT"/>
</dbReference>
<feature type="transmembrane region" description="Helical" evidence="4">
    <location>
        <begin position="52"/>
        <end position="72"/>
    </location>
</feature>
<dbReference type="SUPFAM" id="SSF103473">
    <property type="entry name" value="MFS general substrate transporter"/>
    <property type="match status" value="1"/>
</dbReference>
<dbReference type="InterPro" id="IPR020846">
    <property type="entry name" value="MFS_dom"/>
</dbReference>
<feature type="transmembrane region" description="Helical" evidence="4">
    <location>
        <begin position="254"/>
        <end position="276"/>
    </location>
</feature>
<feature type="domain" description="Major facilitator superfamily (MFS) profile" evidence="5">
    <location>
        <begin position="1"/>
        <end position="402"/>
    </location>
</feature>
<feature type="transmembrane region" description="Helical" evidence="4">
    <location>
        <begin position="16"/>
        <end position="40"/>
    </location>
</feature>
<dbReference type="PROSITE" id="PS50850">
    <property type="entry name" value="MFS"/>
    <property type="match status" value="1"/>
</dbReference>
<dbReference type="InterPro" id="IPR011701">
    <property type="entry name" value="MFS"/>
</dbReference>
<feature type="transmembrane region" description="Helical" evidence="4">
    <location>
        <begin position="347"/>
        <end position="366"/>
    </location>
</feature>
<evidence type="ECO:0000256" key="4">
    <source>
        <dbReference type="SAM" id="Phobius"/>
    </source>
</evidence>
<evidence type="ECO:0000313" key="7">
    <source>
        <dbReference type="Proteomes" id="UP001165583"/>
    </source>
</evidence>
<protein>
    <submittedName>
        <fullName evidence="6">MFS transporter</fullName>
    </submittedName>
</protein>
<feature type="transmembrane region" description="Helical" evidence="4">
    <location>
        <begin position="84"/>
        <end position="103"/>
    </location>
</feature>
<feature type="transmembrane region" description="Helical" evidence="4">
    <location>
        <begin position="288"/>
        <end position="304"/>
    </location>
</feature>
<feature type="transmembrane region" description="Helical" evidence="4">
    <location>
        <begin position="109"/>
        <end position="128"/>
    </location>
</feature>
<name>A0ABT2I6M3_9SPHN</name>
<comment type="caution">
    <text evidence="6">The sequence shown here is derived from an EMBL/GenBank/DDBJ whole genome shotgun (WGS) entry which is preliminary data.</text>
</comment>
<dbReference type="Proteomes" id="UP001165583">
    <property type="component" value="Unassembled WGS sequence"/>
</dbReference>
<dbReference type="Gene3D" id="1.20.1250.20">
    <property type="entry name" value="MFS general substrate transporter like domains"/>
    <property type="match status" value="1"/>
</dbReference>
<reference evidence="6" key="1">
    <citation type="submission" date="2022-09" db="EMBL/GenBank/DDBJ databases">
        <title>Novosphingobium sp. Nov., a polycyclic aromatic hydrocarbon-degrading bacterium isolated form mangrove sediments in HongKong.</title>
        <authorList>
            <person name="Hu Z."/>
        </authorList>
    </citation>
    <scope>NUCLEOTIDE SEQUENCE</scope>
    <source>
        <strain evidence="6">HK4-1</strain>
    </source>
</reference>
<feature type="transmembrane region" description="Helical" evidence="4">
    <location>
        <begin position="378"/>
        <end position="397"/>
    </location>
</feature>
<feature type="transmembrane region" description="Helical" evidence="4">
    <location>
        <begin position="149"/>
        <end position="170"/>
    </location>
</feature>
<dbReference type="InterPro" id="IPR036259">
    <property type="entry name" value="MFS_trans_sf"/>
</dbReference>
<proteinExistence type="predicted"/>
<keyword evidence="3 4" id="KW-0472">Membrane</keyword>
<gene>
    <name evidence="6" type="ORF">NZK81_12880</name>
</gene>
<sequence>MADALKSLTRGTPGGVLAACTVGNSVSVTPAVHAVFGLFLVPLSEEFGWSRASISGVLGVLALVGAVSYPLIGRHVDKGGARRTLLAGVFGLALSIAALAMTGGSLLQFYATFAVLAVFGAMAGTPIFQKVIADWFDKNRGTALGVSAGGGNGLGSVILPVLAAVLVQTWGWRAGYLGVSGFMLLIAFPLLWLMLRDRAGSGHHVEAVERDGLTLGEAAQTPAFWLILIALAAGAGGTTAVFSHVVPILGDRGFSVATGTAVVGVFALVTSGWQIATGRIMDMIPSPRVVVPMYLMAVIGLVLLETGTGMTALVIGGALLGVGLGGQFGALPYFIGRYFGTRHFGSVIGAMYSAVIAAQGTTPILLDAVFDAQHSYRPALVGVGGALMAGAVLLMLLPRYNRAADVGEGLLVAGH</sequence>
<evidence type="ECO:0000256" key="2">
    <source>
        <dbReference type="ARBA" id="ARBA00022989"/>
    </source>
</evidence>
<accession>A0ABT2I6M3</accession>
<feature type="transmembrane region" description="Helical" evidence="4">
    <location>
        <begin position="223"/>
        <end position="242"/>
    </location>
</feature>
<feature type="transmembrane region" description="Helical" evidence="4">
    <location>
        <begin position="310"/>
        <end position="335"/>
    </location>
</feature>
<keyword evidence="2 4" id="KW-1133">Transmembrane helix</keyword>
<organism evidence="6 7">
    <name type="scientific">Novosphingobium mangrovi</name>
    <name type="common">ex Huang et al. 2023</name>
    <dbReference type="NCBI Taxonomy" id="2976432"/>
    <lineage>
        <taxon>Bacteria</taxon>
        <taxon>Pseudomonadati</taxon>
        <taxon>Pseudomonadota</taxon>
        <taxon>Alphaproteobacteria</taxon>
        <taxon>Sphingomonadales</taxon>
        <taxon>Sphingomonadaceae</taxon>
        <taxon>Novosphingobium</taxon>
    </lineage>
</organism>
<keyword evidence="7" id="KW-1185">Reference proteome</keyword>
<feature type="transmembrane region" description="Helical" evidence="4">
    <location>
        <begin position="176"/>
        <end position="195"/>
    </location>
</feature>